<reference evidence="2" key="3">
    <citation type="submission" date="2017-01" db="EMBL/GenBank/DDBJ databases">
        <authorList>
            <person name="Mah S.A."/>
            <person name="Swanson W.J."/>
            <person name="Moy G.W."/>
            <person name="Vacquier V.D."/>
        </authorList>
    </citation>
    <scope>NUCLEOTIDE SEQUENCE [LARGE SCALE GENOMIC DNA]</scope>
    <source>
        <strain evidence="2">DSM 21068</strain>
    </source>
</reference>
<organism evidence="2 3">
    <name type="scientific">Chryseobacterium piscicola</name>
    <dbReference type="NCBI Taxonomy" id="551459"/>
    <lineage>
        <taxon>Bacteria</taxon>
        <taxon>Pseudomonadati</taxon>
        <taxon>Bacteroidota</taxon>
        <taxon>Flavobacteriia</taxon>
        <taxon>Flavobacteriales</taxon>
        <taxon>Weeksellaceae</taxon>
        <taxon>Chryseobacterium group</taxon>
        <taxon>Chryseobacterium</taxon>
    </lineage>
</organism>
<evidence type="ECO:0000313" key="2">
    <source>
        <dbReference type="EMBL" id="SIS51630.1"/>
    </source>
</evidence>
<dbReference type="EMBL" id="MUGO01000019">
    <property type="protein sequence ID" value="PQA91326.1"/>
    <property type="molecule type" value="Genomic_DNA"/>
</dbReference>
<accession>A0A1N7JQL8</accession>
<dbReference type="Proteomes" id="UP000238314">
    <property type="component" value="Unassembled WGS sequence"/>
</dbReference>
<keyword evidence="4" id="KW-1185">Reference proteome</keyword>
<evidence type="ECO:0000313" key="4">
    <source>
        <dbReference type="Proteomes" id="UP000238314"/>
    </source>
</evidence>
<dbReference type="RefSeq" id="WP_076448723.1">
    <property type="nucleotide sequence ID" value="NZ_FTOJ01000001.1"/>
</dbReference>
<evidence type="ECO:0000313" key="3">
    <source>
        <dbReference type="Proteomes" id="UP000186246"/>
    </source>
</evidence>
<dbReference type="AlphaFoldDB" id="A0A1N7JQL8"/>
<dbReference type="OrthoDB" id="1234616at2"/>
<protein>
    <submittedName>
        <fullName evidence="2">Uncharacterized protein</fullName>
    </submittedName>
</protein>
<reference evidence="1 4" key="1">
    <citation type="submission" date="2016-11" db="EMBL/GenBank/DDBJ databases">
        <title>Whole genomes of Flavobacteriaceae.</title>
        <authorList>
            <person name="Stine C."/>
            <person name="Li C."/>
            <person name="Tadesse D."/>
        </authorList>
    </citation>
    <scope>NUCLEOTIDE SEQUENCE [LARGE SCALE GENOMIC DNA]</scope>
    <source>
        <strain evidence="1 4">DSM 21068</strain>
    </source>
</reference>
<sequence length="338" mass="40049">MNSKIKPTLLFLFFFNFWYSQTITFISETTNHPLPKISVFAKDGNILGYTDIDGKIEKSALKPDQEKFKLIYENSILAELSYAEINKEFVKLNDRVREIEPVVIKKTKPAKFLFIKGNFNAYVTVNNMLNCYVDGIATYVFDNKTRKVKDIHVEQYRIFRLENAKNEKKETGSWDYNSFLELPKMKNVGNYEDYKSKNLKIKELKTNFKDEIEITGEALREKELTFLGYRFYDIRSILNLSFEKDSKKLLRDFTEYNDITFIKLKHKSEPNFNEVISYKNFYPTELDYGDKDNTPEVKYNRNASNYGTKYWEDSSFPNMQTIFSSFFKQDLQEKQNAK</sequence>
<reference evidence="3" key="2">
    <citation type="submission" date="2017-01" db="EMBL/GenBank/DDBJ databases">
        <authorList>
            <person name="Varghese N."/>
            <person name="Submissions S."/>
        </authorList>
    </citation>
    <scope>NUCLEOTIDE SEQUENCE [LARGE SCALE GENOMIC DNA]</scope>
    <source>
        <strain evidence="3">DSM 21068</strain>
    </source>
</reference>
<name>A0A1N7JQL8_9FLAO</name>
<proteinExistence type="predicted"/>
<gene>
    <name evidence="1" type="ORF">B0A70_12710</name>
    <name evidence="2" type="ORF">SAMN05421796_10185</name>
</gene>
<evidence type="ECO:0000313" key="1">
    <source>
        <dbReference type="EMBL" id="PQA91326.1"/>
    </source>
</evidence>
<dbReference type="Proteomes" id="UP000186246">
    <property type="component" value="Unassembled WGS sequence"/>
</dbReference>
<dbReference type="EMBL" id="FTOJ01000001">
    <property type="protein sequence ID" value="SIS51630.1"/>
    <property type="molecule type" value="Genomic_DNA"/>
</dbReference>